<evidence type="ECO:0000313" key="7">
    <source>
        <dbReference type="EMBL" id="AHX02485.1"/>
    </source>
</evidence>
<feature type="domain" description="NADH:quinone oxidoreductase/Mrp antiporter transmembrane" evidence="6">
    <location>
        <begin position="131"/>
        <end position="432"/>
    </location>
</feature>
<feature type="transmembrane region" description="Helical" evidence="5">
    <location>
        <begin position="250"/>
        <end position="275"/>
    </location>
</feature>
<accession>A0A0E3DB59</accession>
<geneLocation type="mitochondrion" evidence="7"/>
<dbReference type="Pfam" id="PF00361">
    <property type="entry name" value="Proton_antipo_M"/>
    <property type="match status" value="1"/>
</dbReference>
<feature type="transmembrane region" description="Helical" evidence="5">
    <location>
        <begin position="337"/>
        <end position="361"/>
    </location>
</feature>
<evidence type="ECO:0000259" key="6">
    <source>
        <dbReference type="Pfam" id="PF00361"/>
    </source>
</evidence>
<feature type="transmembrane region" description="Helical" evidence="5">
    <location>
        <begin position="381"/>
        <end position="406"/>
    </location>
</feature>
<dbReference type="AlphaFoldDB" id="A0A0E3DB59"/>
<proteinExistence type="inferred from homology"/>
<dbReference type="NCBIfam" id="TIGR01770">
    <property type="entry name" value="NDH_I_N"/>
    <property type="match status" value="1"/>
</dbReference>
<protein>
    <submittedName>
        <fullName evidence="7">NADH dehydrogenase subunit 2</fullName>
    </submittedName>
</protein>
<dbReference type="InterPro" id="IPR010096">
    <property type="entry name" value="NADH-Q_OxRdtase_suN/2"/>
</dbReference>
<dbReference type="EMBL" id="KJ398161">
    <property type="protein sequence ID" value="AHX02485.1"/>
    <property type="molecule type" value="Genomic_DNA"/>
</dbReference>
<dbReference type="GO" id="GO:0008137">
    <property type="term" value="F:NADH dehydrogenase (ubiquinone) activity"/>
    <property type="evidence" value="ECO:0007669"/>
    <property type="project" value="InterPro"/>
</dbReference>
<reference evidence="7" key="1">
    <citation type="submission" date="2014-02" db="EMBL/GenBank/DDBJ databases">
        <title>Complete mitochondrion genomes reveal florideophycean red algal diversity.</title>
        <authorList>
            <person name="Yang E.C."/>
            <person name="Yoon H.S."/>
        </authorList>
    </citation>
    <scope>NUCLEOTIDE SEQUENCE</scope>
</reference>
<organism evidence="7">
    <name type="scientific">Riquetophycus sp. HSY-2014a</name>
    <dbReference type="NCBI Taxonomy" id="1488470"/>
    <lineage>
        <taxon>Eukaryota</taxon>
        <taxon>Rhodophyta</taxon>
        <taxon>Florideophyceae</taxon>
        <taxon>Rhodymeniophycidae</taxon>
        <taxon>Peyssonneliales</taxon>
        <taxon>Peyssonneliaceae</taxon>
        <taxon>Riquetophycus</taxon>
    </lineage>
</organism>
<feature type="transmembrane region" description="Helical" evidence="5">
    <location>
        <begin position="166"/>
        <end position="190"/>
    </location>
</feature>
<comment type="subcellular location">
    <subcellularLocation>
        <location evidence="1">Membrane</location>
        <topology evidence="1">Multi-pass membrane protein</topology>
    </subcellularLocation>
</comment>
<feature type="transmembrane region" description="Helical" evidence="5">
    <location>
        <begin position="418"/>
        <end position="439"/>
    </location>
</feature>
<feature type="transmembrane region" description="Helical" evidence="5">
    <location>
        <begin position="111"/>
        <end position="129"/>
    </location>
</feature>
<feature type="transmembrane region" description="Helical" evidence="5">
    <location>
        <begin position="465"/>
        <end position="496"/>
    </location>
</feature>
<feature type="transmembrane region" description="Helical" evidence="5">
    <location>
        <begin position="281"/>
        <end position="303"/>
    </location>
</feature>
<feature type="transmembrane region" description="Helical" evidence="5">
    <location>
        <begin position="210"/>
        <end position="229"/>
    </location>
</feature>
<dbReference type="PANTHER" id="PTHR22773">
    <property type="entry name" value="NADH DEHYDROGENASE"/>
    <property type="match status" value="1"/>
</dbReference>
<name>A0A0E3DB59_9FLOR</name>
<keyword evidence="4 5" id="KW-0472">Membrane</keyword>
<dbReference type="InterPro" id="IPR001750">
    <property type="entry name" value="ND/Mrp_TM"/>
</dbReference>
<evidence type="ECO:0000256" key="4">
    <source>
        <dbReference type="ARBA" id="ARBA00023136"/>
    </source>
</evidence>
<feature type="transmembrane region" description="Helical" evidence="5">
    <location>
        <begin position="83"/>
        <end position="104"/>
    </location>
</feature>
<evidence type="ECO:0000256" key="5">
    <source>
        <dbReference type="SAM" id="Phobius"/>
    </source>
</evidence>
<dbReference type="GO" id="GO:0042773">
    <property type="term" value="P:ATP synthesis coupled electron transport"/>
    <property type="evidence" value="ECO:0007669"/>
    <property type="project" value="InterPro"/>
</dbReference>
<gene>
    <name evidence="7" type="primary">nad2</name>
    <name evidence="7" type="ORF">Rique.mt.26</name>
</gene>
<sequence>MNTFLYDIYPIIIEIFIIVNICILLIYGVLFSTFPKYGYPLISNNLGLLTLQVLVCSCILIFYQPVIILISWNGFLINDLFTYNAKLFILIISIAWLLMTFTYIKNEKINSFEYWILILLAITAILLILQAYDLLTIYLTIEFQSLVFYILASFKRTSEFSTEAGLKYFVLGAFSSALLLFGSSLIYGLTGLTNLSDISKFFTGISIGEIDMFIGLLTGLILIMIALLFKLSAAPFHMWAPDVYEGSPTPITAFFSIMPKLAILSLLFRVLIFSFHDFMIFWQNIILICTILSILIGTLNAFSQIKWKRFFAYSSINHVGFFLLALLAGSLEGISSAILYIVIYVITMLGIFSFIITFRFYSYPKHYQTRYLQDLLILAKINPILAFSMSLILFSMAGIPPLAGFFAKTFVLLSALQINALGISIFGVLMSCVACFYYIKLIKNMYFENPNKWEVLYPINKTSSIVLGLSLLFTLFLFYDLELISLITTLMSFAFLH</sequence>
<evidence type="ECO:0000256" key="3">
    <source>
        <dbReference type="ARBA" id="ARBA00022989"/>
    </source>
</evidence>
<feature type="transmembrane region" description="Helical" evidence="5">
    <location>
        <begin position="135"/>
        <end position="154"/>
    </location>
</feature>
<evidence type="ECO:0000256" key="2">
    <source>
        <dbReference type="ARBA" id="ARBA00022692"/>
    </source>
</evidence>
<feature type="transmembrane region" description="Helical" evidence="5">
    <location>
        <begin position="46"/>
        <end position="71"/>
    </location>
</feature>
<evidence type="ECO:0000256" key="1">
    <source>
        <dbReference type="ARBA" id="ARBA00004141"/>
    </source>
</evidence>
<keyword evidence="2 5" id="KW-0812">Transmembrane</keyword>
<feature type="transmembrane region" description="Helical" evidence="5">
    <location>
        <begin position="310"/>
        <end position="331"/>
    </location>
</feature>
<keyword evidence="3 5" id="KW-1133">Transmembrane helix</keyword>
<keyword evidence="7" id="KW-0496">Mitochondrion</keyword>
<dbReference type="GO" id="GO:0016020">
    <property type="term" value="C:membrane"/>
    <property type="evidence" value="ECO:0007669"/>
    <property type="project" value="UniProtKB-SubCell"/>
</dbReference>
<dbReference type="HAMAP" id="MF_00445">
    <property type="entry name" value="NDH1_NuoN_1"/>
    <property type="match status" value="1"/>
</dbReference>
<feature type="transmembrane region" description="Helical" evidence="5">
    <location>
        <begin position="12"/>
        <end position="34"/>
    </location>
</feature>